<dbReference type="PRINTS" id="PR00080">
    <property type="entry name" value="SDRFAMILY"/>
</dbReference>
<proteinExistence type="inferred from homology"/>
<dbReference type="RefSeq" id="WP_068802360.1">
    <property type="nucleotide sequence ID" value="NZ_CP014671.1"/>
</dbReference>
<evidence type="ECO:0000256" key="1">
    <source>
        <dbReference type="ARBA" id="ARBA00006484"/>
    </source>
</evidence>
<dbReference type="PANTHER" id="PTHR42879">
    <property type="entry name" value="3-OXOACYL-(ACYL-CARRIER-PROTEIN) REDUCTASE"/>
    <property type="match status" value="1"/>
</dbReference>
<evidence type="ECO:0000313" key="2">
    <source>
        <dbReference type="EMBL" id="ANX02846.1"/>
    </source>
</evidence>
<dbReference type="SUPFAM" id="SSF51735">
    <property type="entry name" value="NAD(P)-binding Rossmann-fold domains"/>
    <property type="match status" value="1"/>
</dbReference>
<dbReference type="KEGG" id="gbi:PG2T_00640"/>
<dbReference type="InterPro" id="IPR036291">
    <property type="entry name" value="NAD(P)-bd_dom_sf"/>
</dbReference>
<dbReference type="PANTHER" id="PTHR42879:SF2">
    <property type="entry name" value="3-OXOACYL-[ACYL-CARRIER-PROTEIN] REDUCTASE FABG"/>
    <property type="match status" value="1"/>
</dbReference>
<name>A0A1B1YQ03_9GAMM</name>
<dbReference type="Pfam" id="PF13561">
    <property type="entry name" value="adh_short_C2"/>
    <property type="match status" value="1"/>
</dbReference>
<sequence length="264" mass="27302">MDLGYSGISVVVTGAASNIGRAIALGFASEGARVTIGDIDAEQAGRVADAAQMLGGQAQAVATDVTDLAQVQRMFAAAESAHGPVKVLVNAVGWDQLMYFTETTPAFWDKIIRINYIGALNCTKTALDGMLNSGGGAIVSISSDASRQGEAREAVYGGIKAAINSFMKSVARENGRFGVRCNVVCPGVTIPDEQGEVGANSMWAAKGAMFTDEQLEKVAKALPLKKIGKPRDIANAVLFLASDRVAGHVTGQVLSVSGGYSMAG</sequence>
<dbReference type="AlphaFoldDB" id="A0A1B1YQ03"/>
<dbReference type="InParanoid" id="A0A1B1YQ03"/>
<protein>
    <submittedName>
        <fullName evidence="2">Short-chain dehydrogenase</fullName>
    </submittedName>
</protein>
<dbReference type="OrthoDB" id="9787298at2"/>
<dbReference type="Gene3D" id="3.40.50.720">
    <property type="entry name" value="NAD(P)-binding Rossmann-like Domain"/>
    <property type="match status" value="1"/>
</dbReference>
<gene>
    <name evidence="2" type="ORF">PG2T_00640</name>
</gene>
<dbReference type="CDD" id="cd05233">
    <property type="entry name" value="SDR_c"/>
    <property type="match status" value="1"/>
</dbReference>
<keyword evidence="3" id="KW-1185">Reference proteome</keyword>
<dbReference type="PRINTS" id="PR00081">
    <property type="entry name" value="GDHRDH"/>
</dbReference>
<accession>A0A1B1YQ03</accession>
<reference evidence="3" key="1">
    <citation type="submission" date="2016-03" db="EMBL/GenBank/DDBJ databases">
        <title>Complete genome sequence of Solimmundus cernigliae, representing a novel lineage of polycyclic aromatic hydrocarbon degraders within the Gammaproteobacteria.</title>
        <authorList>
            <person name="Singleton D.R."/>
            <person name="Dickey A.N."/>
            <person name="Scholl E.H."/>
            <person name="Wright F.A."/>
            <person name="Aitken M.D."/>
        </authorList>
    </citation>
    <scope>NUCLEOTIDE SEQUENCE [LARGE SCALE GENOMIC DNA]</scope>
    <source>
        <strain evidence="3">TR3.2</strain>
    </source>
</reference>
<dbReference type="Proteomes" id="UP000092952">
    <property type="component" value="Chromosome"/>
</dbReference>
<dbReference type="InterPro" id="IPR050259">
    <property type="entry name" value="SDR"/>
</dbReference>
<dbReference type="FunFam" id="3.40.50.720:FF:000084">
    <property type="entry name" value="Short-chain dehydrogenase reductase"/>
    <property type="match status" value="1"/>
</dbReference>
<evidence type="ECO:0000313" key="3">
    <source>
        <dbReference type="Proteomes" id="UP000092952"/>
    </source>
</evidence>
<dbReference type="STRING" id="1810504.PG2T_00640"/>
<comment type="similarity">
    <text evidence="1">Belongs to the short-chain dehydrogenases/reductases (SDR) family.</text>
</comment>
<organism evidence="2 3">
    <name type="scientific">Immundisolibacter cernigliae</name>
    <dbReference type="NCBI Taxonomy" id="1810504"/>
    <lineage>
        <taxon>Bacteria</taxon>
        <taxon>Pseudomonadati</taxon>
        <taxon>Pseudomonadota</taxon>
        <taxon>Gammaproteobacteria</taxon>
        <taxon>Immundisolibacterales</taxon>
        <taxon>Immundisolibacteraceae</taxon>
        <taxon>Immundisolibacter</taxon>
    </lineage>
</organism>
<dbReference type="InterPro" id="IPR002347">
    <property type="entry name" value="SDR_fam"/>
</dbReference>
<dbReference type="EMBL" id="CP014671">
    <property type="protein sequence ID" value="ANX02846.1"/>
    <property type="molecule type" value="Genomic_DNA"/>
</dbReference>